<accession>A0A0B7B9H8</accession>
<dbReference type="Pfam" id="PF08240">
    <property type="entry name" value="ADH_N"/>
    <property type="match status" value="1"/>
</dbReference>
<dbReference type="AlphaFoldDB" id="A0A0B7B9H8"/>
<dbReference type="InterPro" id="IPR036291">
    <property type="entry name" value="NAD(P)-bd_dom_sf"/>
</dbReference>
<dbReference type="Pfam" id="PF00107">
    <property type="entry name" value="ADH_zinc_N"/>
    <property type="match status" value="1"/>
</dbReference>
<protein>
    <recommendedName>
        <fullName evidence="7">Enoyl reductase (ER) domain-containing protein</fullName>
    </recommendedName>
</protein>
<dbReference type="FunFam" id="3.90.180.10:FF:000016">
    <property type="entry name" value="Quinone oxidoreductase"/>
    <property type="match status" value="1"/>
</dbReference>
<organism evidence="8">
    <name type="scientific">Arion vulgaris</name>
    <dbReference type="NCBI Taxonomy" id="1028688"/>
    <lineage>
        <taxon>Eukaryota</taxon>
        <taxon>Metazoa</taxon>
        <taxon>Spiralia</taxon>
        <taxon>Lophotrochozoa</taxon>
        <taxon>Mollusca</taxon>
        <taxon>Gastropoda</taxon>
        <taxon>Heterobranchia</taxon>
        <taxon>Euthyneura</taxon>
        <taxon>Panpulmonata</taxon>
        <taxon>Eupulmonata</taxon>
        <taxon>Stylommatophora</taxon>
        <taxon>Helicina</taxon>
        <taxon>Arionoidea</taxon>
        <taxon>Arionidae</taxon>
        <taxon>Arion</taxon>
    </lineage>
</organism>
<name>A0A0B7B9H8_9EUPU</name>
<dbReference type="PANTHER" id="PTHR44154:SF1">
    <property type="entry name" value="QUINONE OXIDOREDUCTASE"/>
    <property type="match status" value="1"/>
</dbReference>
<keyword evidence="4" id="KW-0521">NADP</keyword>
<feature type="domain" description="Enoyl reductase (ER)" evidence="7">
    <location>
        <begin position="10"/>
        <end position="318"/>
    </location>
</feature>
<dbReference type="InterPro" id="IPR013154">
    <property type="entry name" value="ADH-like_N"/>
</dbReference>
<evidence type="ECO:0000259" key="7">
    <source>
        <dbReference type="SMART" id="SM00829"/>
    </source>
</evidence>
<dbReference type="GO" id="GO:0070402">
    <property type="term" value="F:NADPH binding"/>
    <property type="evidence" value="ECO:0007669"/>
    <property type="project" value="TreeGrafter"/>
</dbReference>
<dbReference type="PANTHER" id="PTHR44154">
    <property type="entry name" value="QUINONE OXIDOREDUCTASE"/>
    <property type="match status" value="1"/>
</dbReference>
<dbReference type="GO" id="GO:0003730">
    <property type="term" value="F:mRNA 3'-UTR binding"/>
    <property type="evidence" value="ECO:0007669"/>
    <property type="project" value="TreeGrafter"/>
</dbReference>
<dbReference type="SUPFAM" id="SSF51735">
    <property type="entry name" value="NAD(P)-binding Rossmann-fold domains"/>
    <property type="match status" value="1"/>
</dbReference>
<reference evidence="8" key="1">
    <citation type="submission" date="2014-12" db="EMBL/GenBank/DDBJ databases">
        <title>Insight into the proteome of Arion vulgaris.</title>
        <authorList>
            <person name="Aradska J."/>
            <person name="Bulat T."/>
            <person name="Smidak R."/>
            <person name="Sarate P."/>
            <person name="Gangsoo J."/>
            <person name="Sialana F."/>
            <person name="Bilban M."/>
            <person name="Lubec G."/>
        </authorList>
    </citation>
    <scope>NUCLEOTIDE SEQUENCE</scope>
    <source>
        <tissue evidence="8">Skin</tissue>
    </source>
</reference>
<dbReference type="Gene3D" id="3.40.50.720">
    <property type="entry name" value="NAD(P)-binding Rossmann-like Domain"/>
    <property type="match status" value="1"/>
</dbReference>
<evidence type="ECO:0000256" key="3">
    <source>
        <dbReference type="ARBA" id="ARBA00022490"/>
    </source>
</evidence>
<dbReference type="GO" id="GO:0003960">
    <property type="term" value="F:quinone reductase (NADPH) activity"/>
    <property type="evidence" value="ECO:0007669"/>
    <property type="project" value="TreeGrafter"/>
</dbReference>
<proteinExistence type="inferred from homology"/>
<comment type="similarity">
    <text evidence="2">Belongs to the zinc-containing alcohol dehydrogenase family. Quinone oxidoreductase subfamily.</text>
</comment>
<evidence type="ECO:0000256" key="2">
    <source>
        <dbReference type="ARBA" id="ARBA00010371"/>
    </source>
</evidence>
<evidence type="ECO:0000256" key="1">
    <source>
        <dbReference type="ARBA" id="ARBA00004496"/>
    </source>
</evidence>
<evidence type="ECO:0000256" key="5">
    <source>
        <dbReference type="ARBA" id="ARBA00022884"/>
    </source>
</evidence>
<dbReference type="InterPro" id="IPR011032">
    <property type="entry name" value="GroES-like_sf"/>
</dbReference>
<evidence type="ECO:0000256" key="4">
    <source>
        <dbReference type="ARBA" id="ARBA00022857"/>
    </source>
</evidence>
<dbReference type="CDD" id="cd08253">
    <property type="entry name" value="zeta_crystallin"/>
    <property type="match status" value="1"/>
</dbReference>
<dbReference type="InterPro" id="IPR051603">
    <property type="entry name" value="Zinc-ADH_QOR/CCCR"/>
</dbReference>
<dbReference type="InterPro" id="IPR020843">
    <property type="entry name" value="ER"/>
</dbReference>
<gene>
    <name evidence="8" type="primary">ORF172487</name>
</gene>
<dbReference type="GO" id="GO:0005829">
    <property type="term" value="C:cytosol"/>
    <property type="evidence" value="ECO:0007669"/>
    <property type="project" value="TreeGrafter"/>
</dbReference>
<dbReference type="FunFam" id="3.40.50.720:FF:000244">
    <property type="entry name" value="quinone oxidoreductase"/>
    <property type="match status" value="1"/>
</dbReference>
<keyword evidence="3" id="KW-0963">Cytoplasm</keyword>
<keyword evidence="5" id="KW-0694">RNA-binding</keyword>
<keyword evidence="6" id="KW-0007">Acetylation</keyword>
<comment type="subcellular location">
    <subcellularLocation>
        <location evidence="1">Cytoplasm</location>
    </subcellularLocation>
</comment>
<evidence type="ECO:0000313" key="8">
    <source>
        <dbReference type="EMBL" id="CEK89703.1"/>
    </source>
</evidence>
<dbReference type="InterPro" id="IPR013149">
    <property type="entry name" value="ADH-like_C"/>
</dbReference>
<dbReference type="SUPFAM" id="SSF50129">
    <property type="entry name" value="GroES-like"/>
    <property type="match status" value="1"/>
</dbReference>
<sequence length="322" mass="34296">MRAIRVASFGGAENLKVETNVPIPTPGPNEVLVKVSVAGVNPVDTYIRSGGHARSPALPYTPGMDSAGVVEEVGSGVTNFKKGDRVLTVNSISGSYAEYATVNALHVSHLEDNLSFSQGASVGIPYYTAYKSLFFRAFTKPGETVLVHGASGAVGIAALQIGRAYGLRLIGTAGTPEGIELIKKNGAEFAFNHREEGYLQKLQETVGEVDVILEMLSNVNLQNDLGLVSFRGRIVVIGCRGPIEINPRLTMTKESSITGVSIMSSTEPEWRIMHAALEAGQKSNWLNPIVAKVYPLSEAAQAQRDVINNTGTTGNLVIDVTK</sequence>
<dbReference type="EMBL" id="HACG01042838">
    <property type="protein sequence ID" value="CEK89703.1"/>
    <property type="molecule type" value="Transcribed_RNA"/>
</dbReference>
<dbReference type="Gene3D" id="3.90.180.10">
    <property type="entry name" value="Medium-chain alcohol dehydrogenases, catalytic domain"/>
    <property type="match status" value="1"/>
</dbReference>
<evidence type="ECO:0000256" key="6">
    <source>
        <dbReference type="ARBA" id="ARBA00022990"/>
    </source>
</evidence>
<dbReference type="SMART" id="SM00829">
    <property type="entry name" value="PKS_ER"/>
    <property type="match status" value="1"/>
</dbReference>